<dbReference type="Proteomes" id="UP000886858">
    <property type="component" value="Unassembled WGS sequence"/>
</dbReference>
<dbReference type="PANTHER" id="PTHR43280">
    <property type="entry name" value="ARAC-FAMILY TRANSCRIPTIONAL REGULATOR"/>
    <property type="match status" value="1"/>
</dbReference>
<gene>
    <name evidence="9" type="ORF">H9717_03695</name>
</gene>
<feature type="domain" description="Response regulatory" evidence="8">
    <location>
        <begin position="3"/>
        <end position="120"/>
    </location>
</feature>
<dbReference type="Gene3D" id="1.10.10.60">
    <property type="entry name" value="Homeodomain-like"/>
    <property type="match status" value="2"/>
</dbReference>
<evidence type="ECO:0000259" key="8">
    <source>
        <dbReference type="PROSITE" id="PS50110"/>
    </source>
</evidence>
<dbReference type="GO" id="GO:0043565">
    <property type="term" value="F:sequence-specific DNA binding"/>
    <property type="evidence" value="ECO:0007669"/>
    <property type="project" value="InterPro"/>
</dbReference>
<evidence type="ECO:0000256" key="6">
    <source>
        <dbReference type="PROSITE-ProRule" id="PRU00169"/>
    </source>
</evidence>
<name>A0A9D2I5U7_9FIRM</name>
<dbReference type="PROSITE" id="PS50110">
    <property type="entry name" value="RESPONSE_REGULATORY"/>
    <property type="match status" value="1"/>
</dbReference>
<dbReference type="InterPro" id="IPR018060">
    <property type="entry name" value="HTH_AraC"/>
</dbReference>
<dbReference type="PROSITE" id="PS01124">
    <property type="entry name" value="HTH_ARAC_FAMILY_2"/>
    <property type="match status" value="1"/>
</dbReference>
<evidence type="ECO:0000259" key="7">
    <source>
        <dbReference type="PROSITE" id="PS01124"/>
    </source>
</evidence>
<dbReference type="PROSITE" id="PS00041">
    <property type="entry name" value="HTH_ARAC_FAMILY_1"/>
    <property type="match status" value="1"/>
</dbReference>
<accession>A0A9D2I5U7</accession>
<dbReference type="Pfam" id="PF00072">
    <property type="entry name" value="Response_reg"/>
    <property type="match status" value="1"/>
</dbReference>
<dbReference type="InterPro" id="IPR009057">
    <property type="entry name" value="Homeodomain-like_sf"/>
</dbReference>
<feature type="modified residue" description="4-aspartylphosphate" evidence="6">
    <location>
        <position position="55"/>
    </location>
</feature>
<evidence type="ECO:0000256" key="1">
    <source>
        <dbReference type="ARBA" id="ARBA00018672"/>
    </source>
</evidence>
<evidence type="ECO:0000256" key="5">
    <source>
        <dbReference type="ARBA" id="ARBA00024867"/>
    </source>
</evidence>
<keyword evidence="4" id="KW-0804">Transcription</keyword>
<dbReference type="SUPFAM" id="SSF52172">
    <property type="entry name" value="CheY-like"/>
    <property type="match status" value="1"/>
</dbReference>
<dbReference type="SMART" id="SM00448">
    <property type="entry name" value="REC"/>
    <property type="match status" value="1"/>
</dbReference>
<feature type="domain" description="HTH araC/xylS-type" evidence="7">
    <location>
        <begin position="411"/>
        <end position="509"/>
    </location>
</feature>
<dbReference type="CDD" id="cd17536">
    <property type="entry name" value="REC_YesN-like"/>
    <property type="match status" value="1"/>
</dbReference>
<comment type="function">
    <text evidence="5">May play the central regulatory role in sporulation. It may be an element of the effector pathway responsible for the activation of sporulation genes in response to nutritional stress. Spo0A may act in concert with spo0H (a sigma factor) to control the expression of some genes that are critical to the sporulation process.</text>
</comment>
<proteinExistence type="predicted"/>
<dbReference type="EMBL" id="DWYY01000044">
    <property type="protein sequence ID" value="HJA92209.1"/>
    <property type="molecule type" value="Genomic_DNA"/>
</dbReference>
<evidence type="ECO:0000313" key="9">
    <source>
        <dbReference type="EMBL" id="HJA92209.1"/>
    </source>
</evidence>
<evidence type="ECO:0000256" key="2">
    <source>
        <dbReference type="ARBA" id="ARBA00023015"/>
    </source>
</evidence>
<evidence type="ECO:0000256" key="4">
    <source>
        <dbReference type="ARBA" id="ARBA00023163"/>
    </source>
</evidence>
<dbReference type="InterPro" id="IPR011006">
    <property type="entry name" value="CheY-like_superfamily"/>
</dbReference>
<evidence type="ECO:0000256" key="3">
    <source>
        <dbReference type="ARBA" id="ARBA00023125"/>
    </source>
</evidence>
<keyword evidence="2" id="KW-0805">Transcription regulation</keyword>
<evidence type="ECO:0000313" key="10">
    <source>
        <dbReference type="Proteomes" id="UP000886858"/>
    </source>
</evidence>
<dbReference type="GO" id="GO:0000160">
    <property type="term" value="P:phosphorelay signal transduction system"/>
    <property type="evidence" value="ECO:0007669"/>
    <property type="project" value="InterPro"/>
</dbReference>
<reference evidence="9" key="2">
    <citation type="submission" date="2021-04" db="EMBL/GenBank/DDBJ databases">
        <authorList>
            <person name="Gilroy R."/>
        </authorList>
    </citation>
    <scope>NUCLEOTIDE SEQUENCE</scope>
    <source>
        <strain evidence="9">CHK179-7159</strain>
    </source>
</reference>
<dbReference type="PRINTS" id="PR00032">
    <property type="entry name" value="HTHARAC"/>
</dbReference>
<comment type="caution">
    <text evidence="9">The sequence shown here is derived from an EMBL/GenBank/DDBJ whole genome shotgun (WGS) entry which is preliminary data.</text>
</comment>
<dbReference type="AlphaFoldDB" id="A0A9D2I5U7"/>
<organism evidence="9 10">
    <name type="scientific">Candidatus Eisenbergiella merdipullorum</name>
    <dbReference type="NCBI Taxonomy" id="2838553"/>
    <lineage>
        <taxon>Bacteria</taxon>
        <taxon>Bacillati</taxon>
        <taxon>Bacillota</taxon>
        <taxon>Clostridia</taxon>
        <taxon>Lachnospirales</taxon>
        <taxon>Lachnospiraceae</taxon>
        <taxon>Eisenbergiella</taxon>
    </lineage>
</organism>
<dbReference type="InterPro" id="IPR018062">
    <property type="entry name" value="HTH_AraC-typ_CS"/>
</dbReference>
<keyword evidence="3" id="KW-0238">DNA-binding</keyword>
<dbReference type="Gene3D" id="3.40.50.2300">
    <property type="match status" value="1"/>
</dbReference>
<keyword evidence="6" id="KW-0597">Phosphoprotein</keyword>
<dbReference type="PANTHER" id="PTHR43280:SF2">
    <property type="entry name" value="HTH-TYPE TRANSCRIPTIONAL REGULATOR EXSA"/>
    <property type="match status" value="1"/>
</dbReference>
<dbReference type="InterPro" id="IPR001789">
    <property type="entry name" value="Sig_transdc_resp-reg_receiver"/>
</dbReference>
<dbReference type="SMART" id="SM00342">
    <property type="entry name" value="HTH_ARAC"/>
    <property type="match status" value="1"/>
</dbReference>
<protein>
    <recommendedName>
        <fullName evidence="1">Stage 0 sporulation protein A homolog</fullName>
    </recommendedName>
</protein>
<dbReference type="Pfam" id="PF12833">
    <property type="entry name" value="HTH_18"/>
    <property type="match status" value="1"/>
</dbReference>
<reference evidence="9" key="1">
    <citation type="journal article" date="2021" name="PeerJ">
        <title>Extensive microbial diversity within the chicken gut microbiome revealed by metagenomics and culture.</title>
        <authorList>
            <person name="Gilroy R."/>
            <person name="Ravi A."/>
            <person name="Getino M."/>
            <person name="Pursley I."/>
            <person name="Horton D.L."/>
            <person name="Alikhan N.F."/>
            <person name="Baker D."/>
            <person name="Gharbi K."/>
            <person name="Hall N."/>
            <person name="Watson M."/>
            <person name="Adriaenssens E.M."/>
            <person name="Foster-Nyarko E."/>
            <person name="Jarju S."/>
            <person name="Secka A."/>
            <person name="Antonio M."/>
            <person name="Oren A."/>
            <person name="Chaudhuri R.R."/>
            <person name="La Ragione R."/>
            <person name="Hildebrand F."/>
            <person name="Pallen M.J."/>
        </authorList>
    </citation>
    <scope>NUCLEOTIDE SEQUENCE</scope>
    <source>
        <strain evidence="9">CHK179-7159</strain>
    </source>
</reference>
<dbReference type="SUPFAM" id="SSF46689">
    <property type="entry name" value="Homeodomain-like"/>
    <property type="match status" value="2"/>
</dbReference>
<sequence>MYRLLIVDDEKHIRNRIRAAVNWELLGIQIIGEAENGLEGLTIAMREKPDIVLCDVRMPGMDGISFATELMYRYPSVQFIFISGYSDKMYLKNALRLEAVDYIFKPYELSDLLSAIEKAITRIEKNARDKTLTIDNDLALKLVYHAQNQEDLKHFLDSASVAVDFWRPWTALLIRFSTGISFSSYQSQSMTESLQPQVLISQYYYSFEQEVTSLFQNQYLMSRGGDSYLVFANLPESEYHNISLKLSGLFSLVPAIPAVIGISEIFREPIHIKEAFCQARQASFSGFLSGYQKIYPAHDVSLRRFSADNVAKEDFLSALEKQDIAAASGFLKDYISYLSGCSPDDIPAIKDSLLHLALHLHGKLKNSPFRLINEFINTAATLNDILQYLQCLLDSYQTELNSLDSKGRIIYETEQYILNHLGEEISVHQIADSVYLSPTYLCYLYKKKTGKTLKQFIVDSRMEKARSLLLDTNMKIGDIAASLGYSNQNYFARLFASHYGVTPSSFRNHE</sequence>
<dbReference type="InterPro" id="IPR020449">
    <property type="entry name" value="Tscrpt_reg_AraC-type_HTH"/>
</dbReference>
<dbReference type="GO" id="GO:0003700">
    <property type="term" value="F:DNA-binding transcription factor activity"/>
    <property type="evidence" value="ECO:0007669"/>
    <property type="project" value="InterPro"/>
</dbReference>